<name>A0ACB8DKH4_DERSI</name>
<gene>
    <name evidence="1" type="ORF">HPB49_020685</name>
</gene>
<keyword evidence="2" id="KW-1185">Reference proteome</keyword>
<proteinExistence type="predicted"/>
<organism evidence="1 2">
    <name type="scientific">Dermacentor silvarum</name>
    <name type="common">Tick</name>
    <dbReference type="NCBI Taxonomy" id="543639"/>
    <lineage>
        <taxon>Eukaryota</taxon>
        <taxon>Metazoa</taxon>
        <taxon>Ecdysozoa</taxon>
        <taxon>Arthropoda</taxon>
        <taxon>Chelicerata</taxon>
        <taxon>Arachnida</taxon>
        <taxon>Acari</taxon>
        <taxon>Parasitiformes</taxon>
        <taxon>Ixodida</taxon>
        <taxon>Ixodoidea</taxon>
        <taxon>Ixodidae</taxon>
        <taxon>Rhipicephalinae</taxon>
        <taxon>Dermacentor</taxon>
    </lineage>
</organism>
<reference evidence="1" key="1">
    <citation type="submission" date="2020-05" db="EMBL/GenBank/DDBJ databases">
        <title>Large-scale comparative analyses of tick genomes elucidate their genetic diversity and vector capacities.</title>
        <authorList>
            <person name="Jia N."/>
            <person name="Wang J."/>
            <person name="Shi W."/>
            <person name="Du L."/>
            <person name="Sun Y."/>
            <person name="Zhan W."/>
            <person name="Jiang J."/>
            <person name="Wang Q."/>
            <person name="Zhang B."/>
            <person name="Ji P."/>
            <person name="Sakyi L.B."/>
            <person name="Cui X."/>
            <person name="Yuan T."/>
            <person name="Jiang B."/>
            <person name="Yang W."/>
            <person name="Lam T.T.-Y."/>
            <person name="Chang Q."/>
            <person name="Ding S."/>
            <person name="Wang X."/>
            <person name="Zhu J."/>
            <person name="Ruan X."/>
            <person name="Zhao L."/>
            <person name="Wei J."/>
            <person name="Que T."/>
            <person name="Du C."/>
            <person name="Cheng J."/>
            <person name="Dai P."/>
            <person name="Han X."/>
            <person name="Huang E."/>
            <person name="Gao Y."/>
            <person name="Liu J."/>
            <person name="Shao H."/>
            <person name="Ye R."/>
            <person name="Li L."/>
            <person name="Wei W."/>
            <person name="Wang X."/>
            <person name="Wang C."/>
            <person name="Yang T."/>
            <person name="Huo Q."/>
            <person name="Li W."/>
            <person name="Guo W."/>
            <person name="Chen H."/>
            <person name="Zhou L."/>
            <person name="Ni X."/>
            <person name="Tian J."/>
            <person name="Zhou Y."/>
            <person name="Sheng Y."/>
            <person name="Liu T."/>
            <person name="Pan Y."/>
            <person name="Xia L."/>
            <person name="Li J."/>
            <person name="Zhao F."/>
            <person name="Cao W."/>
        </authorList>
    </citation>
    <scope>NUCLEOTIDE SEQUENCE</scope>
    <source>
        <strain evidence="1">Dsil-2018</strain>
    </source>
</reference>
<accession>A0ACB8DKH4</accession>
<evidence type="ECO:0000313" key="1">
    <source>
        <dbReference type="EMBL" id="KAH7971240.1"/>
    </source>
</evidence>
<comment type="caution">
    <text evidence="1">The sequence shown here is derived from an EMBL/GenBank/DDBJ whole genome shotgun (WGS) entry which is preliminary data.</text>
</comment>
<evidence type="ECO:0000313" key="2">
    <source>
        <dbReference type="Proteomes" id="UP000821865"/>
    </source>
</evidence>
<protein>
    <submittedName>
        <fullName evidence="1">Uncharacterized protein</fullName>
    </submittedName>
</protein>
<sequence>MIHHITNPRRGFREKDVLRILQALIVSRLTYHLPYHNLTLTQTEKIDVLLRMAVKAALGLPPHASTRRLVQLVINNSITELLEAQRNSQLQCLRQTRQGCAILSCLGYPIPEKPTQVAQHNLAPNNRALSNVAPIPRNMNPHRHAGRRRARVQTMTRVFGDGTTDLQVLYTNAALYPGKLAMCLAVIDNTNTLVACATLCTTDSGSAEEGAIALAIVHASTLPSQDAPVTIVTNSQAACRAIVHGLVAAHTHNILSSVSPSTLRTGTDALHIGSVIFHSSGRIIDWEWPEFYQNRSVKVPGTDLLRFWIISVQIFLFFVDFLPTPGWPGPPGLTNAAGCSSPRLTFGSREEELSPQEFEDDPRWSRAIRARNKIYPALKQAPASDTSALSGSPAGPGKPAAPPQSKSASPKLKKHPPLPRLPATDFKIVFRPRGGLNLRLINGGALLPILCAGEEIDYNQARSQDKLRINPQNNSLTLNFYGAVYSCHPFKAEVEACFNCPKPGHRADVCPKERTGLCPRCGIAHPIKPTPDCTPKWILCGGAHFTGTRRCKVRFDRSGNSSNHTVQIHHPENTTSESTPCVSTREFQKLKKSPPIPFKVQKPFENKLPTRLASKPFGVVPATHRAKRPEHQQTGELASATFFARGRKRGAQSTVSSPKP</sequence>
<dbReference type="EMBL" id="CM023480">
    <property type="protein sequence ID" value="KAH7971240.1"/>
    <property type="molecule type" value="Genomic_DNA"/>
</dbReference>
<dbReference type="Proteomes" id="UP000821865">
    <property type="component" value="Chromosome 11"/>
</dbReference>